<reference evidence="1 2" key="1">
    <citation type="submission" date="2021-04" db="EMBL/GenBank/DDBJ databases">
        <authorList>
            <person name="Bliznina A."/>
        </authorList>
    </citation>
    <scope>NUCLEOTIDE SEQUENCE [LARGE SCALE GENOMIC DNA]</scope>
</reference>
<gene>
    <name evidence="1" type="ORF">OKIOD_LOCUS16187</name>
</gene>
<dbReference type="Gene3D" id="1.25.10.10">
    <property type="entry name" value="Leucine-rich Repeat Variant"/>
    <property type="match status" value="1"/>
</dbReference>
<organism evidence="1 2">
    <name type="scientific">Oikopleura dioica</name>
    <name type="common">Tunicate</name>
    <dbReference type="NCBI Taxonomy" id="34765"/>
    <lineage>
        <taxon>Eukaryota</taxon>
        <taxon>Metazoa</taxon>
        <taxon>Chordata</taxon>
        <taxon>Tunicata</taxon>
        <taxon>Appendicularia</taxon>
        <taxon>Copelata</taxon>
        <taxon>Oikopleuridae</taxon>
        <taxon>Oikopleura</taxon>
    </lineage>
</organism>
<evidence type="ECO:0000313" key="2">
    <source>
        <dbReference type="Proteomes" id="UP001158576"/>
    </source>
</evidence>
<proteinExistence type="predicted"/>
<keyword evidence="2" id="KW-1185">Reference proteome</keyword>
<dbReference type="PANTHER" id="PTHR37679">
    <property type="entry name" value="ARMADILLO-LIKE HELICAL DOMAIN-CONTAINING PROTEIN 2"/>
    <property type="match status" value="1"/>
</dbReference>
<evidence type="ECO:0000313" key="1">
    <source>
        <dbReference type="EMBL" id="CAG5113310.1"/>
    </source>
</evidence>
<dbReference type="InterPro" id="IPR040268">
    <property type="entry name" value="ARMH2"/>
</dbReference>
<dbReference type="Proteomes" id="UP001158576">
    <property type="component" value="Chromosome 2"/>
</dbReference>
<dbReference type="InterPro" id="IPR011989">
    <property type="entry name" value="ARM-like"/>
</dbReference>
<dbReference type="PANTHER" id="PTHR37679:SF1">
    <property type="entry name" value="ARMADILLO-LIKE HELICAL DOMAIN-CONTAINING PROTEIN 2"/>
    <property type="match status" value="1"/>
</dbReference>
<dbReference type="Pfam" id="PF17822">
    <property type="entry name" value="ARMH2"/>
    <property type="match status" value="1"/>
</dbReference>
<sequence length="209" mass="23797">MIGRMSEMMTRISVMPIFGNKNQVKTREKELEDEKNLSKRALMEIQFQLDDLYRQRDSSDVNMANLVYKIGLEAVLGGPVVIKFAVNEFFDILIRSVEEWQDDVMLQLNALKTISALCSNNKEAQDTFLTSQFEETLINLIESGGKAKEKVIQLWACHCLRVLLVGNANAIQIVMKLHESGAYNMKEILEDVGDLSWDCLGILLFFLLT</sequence>
<dbReference type="SUPFAM" id="SSF48371">
    <property type="entry name" value="ARM repeat"/>
    <property type="match status" value="1"/>
</dbReference>
<dbReference type="EMBL" id="OU015567">
    <property type="protein sequence ID" value="CAG5113310.1"/>
    <property type="molecule type" value="Genomic_DNA"/>
</dbReference>
<accession>A0ABN7T8H5</accession>
<dbReference type="InterPro" id="IPR016024">
    <property type="entry name" value="ARM-type_fold"/>
</dbReference>
<protein>
    <submittedName>
        <fullName evidence="1">Oidioi.mRNA.OKI2018_I69.chr2.g7422.t1.cds</fullName>
    </submittedName>
</protein>
<name>A0ABN7T8H5_OIKDI</name>